<dbReference type="EC" id="2.3.-.-" evidence="2"/>
<keyword evidence="2" id="KW-0012">Acyltransferase</keyword>
<keyword evidence="2" id="KW-0808">Transferase</keyword>
<protein>
    <submittedName>
        <fullName evidence="2">GNAT family N-acetyltransferase</fullName>
        <ecNumber evidence="2">2.3.-.-</ecNumber>
    </submittedName>
</protein>
<dbReference type="Pfam" id="PF13302">
    <property type="entry name" value="Acetyltransf_3"/>
    <property type="match status" value="1"/>
</dbReference>
<feature type="domain" description="N-acetyltransferase" evidence="1">
    <location>
        <begin position="14"/>
        <end position="176"/>
    </location>
</feature>
<reference evidence="3" key="1">
    <citation type="journal article" date="2019" name="Int. J. Syst. Evol. Microbiol.">
        <title>The Global Catalogue of Microorganisms (GCM) 10K type strain sequencing project: providing services to taxonomists for standard genome sequencing and annotation.</title>
        <authorList>
            <consortium name="The Broad Institute Genomics Platform"/>
            <consortium name="The Broad Institute Genome Sequencing Center for Infectious Disease"/>
            <person name="Wu L."/>
            <person name="Ma J."/>
        </authorList>
    </citation>
    <scope>NUCLEOTIDE SEQUENCE [LARGE SCALE GENOMIC DNA]</scope>
    <source>
        <strain evidence="3">CCUG 67170</strain>
    </source>
</reference>
<proteinExistence type="predicted"/>
<sequence>MKHLGTVLIETERLRLRPLTLSDTQAMYDNWANDVDVSRYVTWETHANSEETAELMAFWCQQYDQPNFYNWGIEIKETGELIGTFTFVSLSERDLVAELGYCIGQQWWNKGYVTEAGKALLDFGFQQLGLNRIEAIHDVRNPASGRVMEKLGMSYEGTMRQIRKVKGQFVTVKPYSILAKENH</sequence>
<gene>
    <name evidence="2" type="ORF">ACFORF_06040</name>
</gene>
<evidence type="ECO:0000313" key="2">
    <source>
        <dbReference type="EMBL" id="MFC3928130.1"/>
    </source>
</evidence>
<name>A0ABV8CVK5_9STRE</name>
<dbReference type="GO" id="GO:0016746">
    <property type="term" value="F:acyltransferase activity"/>
    <property type="evidence" value="ECO:0007669"/>
    <property type="project" value="UniProtKB-KW"/>
</dbReference>
<dbReference type="InterPro" id="IPR000182">
    <property type="entry name" value="GNAT_dom"/>
</dbReference>
<accession>A0ABV8CVK5</accession>
<dbReference type="InterPro" id="IPR051531">
    <property type="entry name" value="N-acetyltransferase"/>
</dbReference>
<dbReference type="PANTHER" id="PTHR43792">
    <property type="entry name" value="GNAT FAMILY, PUTATIVE (AFU_ORTHOLOGUE AFUA_3G00765)-RELATED-RELATED"/>
    <property type="match status" value="1"/>
</dbReference>
<organism evidence="2 3">
    <name type="scientific">Streptococcus caprae</name>
    <dbReference type="NCBI Taxonomy" id="1640501"/>
    <lineage>
        <taxon>Bacteria</taxon>
        <taxon>Bacillati</taxon>
        <taxon>Bacillota</taxon>
        <taxon>Bacilli</taxon>
        <taxon>Lactobacillales</taxon>
        <taxon>Streptococcaceae</taxon>
        <taxon>Streptococcus</taxon>
    </lineage>
</organism>
<dbReference type="Gene3D" id="3.40.630.30">
    <property type="match status" value="1"/>
</dbReference>
<evidence type="ECO:0000313" key="3">
    <source>
        <dbReference type="Proteomes" id="UP001595807"/>
    </source>
</evidence>
<dbReference type="RefSeq" id="WP_380426394.1">
    <property type="nucleotide sequence ID" value="NZ_JBHRZV010000045.1"/>
</dbReference>
<dbReference type="EMBL" id="JBHRZV010000045">
    <property type="protein sequence ID" value="MFC3928130.1"/>
    <property type="molecule type" value="Genomic_DNA"/>
</dbReference>
<dbReference type="SUPFAM" id="SSF55729">
    <property type="entry name" value="Acyl-CoA N-acyltransferases (Nat)"/>
    <property type="match status" value="1"/>
</dbReference>
<comment type="caution">
    <text evidence="2">The sequence shown here is derived from an EMBL/GenBank/DDBJ whole genome shotgun (WGS) entry which is preliminary data.</text>
</comment>
<dbReference type="InterPro" id="IPR016181">
    <property type="entry name" value="Acyl_CoA_acyltransferase"/>
</dbReference>
<dbReference type="Proteomes" id="UP001595807">
    <property type="component" value="Unassembled WGS sequence"/>
</dbReference>
<dbReference type="PROSITE" id="PS51186">
    <property type="entry name" value="GNAT"/>
    <property type="match status" value="1"/>
</dbReference>
<keyword evidence="3" id="KW-1185">Reference proteome</keyword>
<evidence type="ECO:0000259" key="1">
    <source>
        <dbReference type="PROSITE" id="PS51186"/>
    </source>
</evidence>